<proteinExistence type="inferred from homology"/>
<evidence type="ECO:0000256" key="7">
    <source>
        <dbReference type="ARBA" id="ARBA00023128"/>
    </source>
</evidence>
<evidence type="ECO:0000313" key="14">
    <source>
        <dbReference type="Proteomes" id="UP000187283"/>
    </source>
</evidence>
<evidence type="ECO:0000256" key="6">
    <source>
        <dbReference type="ARBA" id="ARBA00023004"/>
    </source>
</evidence>
<feature type="compositionally biased region" description="Basic and acidic residues" evidence="11">
    <location>
        <begin position="41"/>
        <end position="54"/>
    </location>
</feature>
<dbReference type="Pfam" id="PF01265">
    <property type="entry name" value="Cyto_heme_lyase"/>
    <property type="match status" value="1"/>
</dbReference>
<comment type="subcellular location">
    <subcellularLocation>
        <location evidence="1 10">Mitochondrion inner membrane</location>
    </subcellularLocation>
</comment>
<evidence type="ECO:0000256" key="8">
    <source>
        <dbReference type="ARBA" id="ARBA00023136"/>
    </source>
</evidence>
<keyword evidence="8 10" id="KW-0472">Membrane</keyword>
<keyword evidence="7 10" id="KW-0496">Mitochondrion</keyword>
<evidence type="ECO:0000313" key="12">
    <source>
        <dbReference type="EMBL" id="OMJ07337.1"/>
    </source>
</evidence>
<reference evidence="12 14" key="1">
    <citation type="submission" date="2017-01" db="EMBL/GenBank/DDBJ databases">
        <authorList>
            <person name="Mah S.A."/>
            <person name="Swanson W.J."/>
            <person name="Moy G.W."/>
            <person name="Vacquier V.D."/>
        </authorList>
    </citation>
    <scope>NUCLEOTIDE SEQUENCE [LARGE SCALE GENOMIC DNA]</scope>
    <source>
        <strain evidence="12 14">GSMNP</strain>
    </source>
</reference>
<evidence type="ECO:0000256" key="11">
    <source>
        <dbReference type="SAM" id="MobiDB-lite"/>
    </source>
</evidence>
<dbReference type="PANTHER" id="PTHR12743">
    <property type="entry name" value="CYTOCHROME C1 HEME LYASE"/>
    <property type="match status" value="1"/>
</dbReference>
<dbReference type="PROSITE" id="PS00821">
    <property type="entry name" value="CYTO_HEME_LYASE_1"/>
    <property type="match status" value="1"/>
</dbReference>
<dbReference type="OrthoDB" id="4243at2759"/>
<comment type="catalytic activity">
    <reaction evidence="10">
        <text>holo-[cytochrome c] = apo-[cytochrome c] + heme b</text>
        <dbReference type="Rhea" id="RHEA:22648"/>
        <dbReference type="Rhea" id="RHEA-COMP:10725"/>
        <dbReference type="Rhea" id="RHEA-COMP:10726"/>
        <dbReference type="ChEBI" id="CHEBI:29950"/>
        <dbReference type="ChEBI" id="CHEBI:60344"/>
        <dbReference type="ChEBI" id="CHEBI:83739"/>
        <dbReference type="EC" id="4.4.1.17"/>
    </reaction>
</comment>
<evidence type="ECO:0000256" key="5">
    <source>
        <dbReference type="ARBA" id="ARBA00022792"/>
    </source>
</evidence>
<evidence type="ECO:0000256" key="2">
    <source>
        <dbReference type="ARBA" id="ARBA00007255"/>
    </source>
</evidence>
<dbReference type="AlphaFoldDB" id="A0A1R1WYB3"/>
<dbReference type="InterPro" id="IPR000511">
    <property type="entry name" value="Holocyt_c/c1_synthase"/>
</dbReference>
<dbReference type="GO" id="GO:0005743">
    <property type="term" value="C:mitochondrial inner membrane"/>
    <property type="evidence" value="ECO:0007669"/>
    <property type="project" value="UniProtKB-SubCell"/>
</dbReference>
<name>A0A1R1WYB3_9FUNG</name>
<evidence type="ECO:0000313" key="13">
    <source>
        <dbReference type="EMBL" id="OMJ15003.1"/>
    </source>
</evidence>
<keyword evidence="6 10" id="KW-0408">Iron</keyword>
<feature type="region of interest" description="Disordered" evidence="11">
    <location>
        <begin position="1"/>
        <end position="112"/>
    </location>
</feature>
<comment type="caution">
    <text evidence="12">The sequence shown here is derived from an EMBL/GenBank/DDBJ whole genome shotgun (WGS) entry which is preliminary data.</text>
</comment>
<evidence type="ECO:0000256" key="10">
    <source>
        <dbReference type="RuleBase" id="RU363130"/>
    </source>
</evidence>
<protein>
    <recommendedName>
        <fullName evidence="10">Holocytochrome c-type synthase</fullName>
        <ecNumber evidence="10">4.4.1.17</ecNumber>
    </recommendedName>
</protein>
<evidence type="ECO:0000256" key="9">
    <source>
        <dbReference type="ARBA" id="ARBA00023239"/>
    </source>
</evidence>
<sequence>MSNQSTVEEIIIPDKAAPSNSTQNIDDVNLNPSNKMPLTPEQEKKYLSQKEELSVIRNYSTIPRADPSRGSAVSESTCPAKDSSLACPVSHSNDDLKNKSSDTPAIAEGKRSDSKIVDTENVWVYPSEQMFYNALKRKNYNVQEAEMKSIVPIHNAVNEMCWKKILEWESMHKQSCLTPKLLKFEGKKNDLTLRARFKVFLGYKPPFDRHDWTVDRCGQQVRYIIDFYGGSSNGINTLSPSFYLDVRPSLTVSGIGDRIKRFFLPNSADKISDKGVTAGTPPKRS</sequence>
<keyword evidence="5 10" id="KW-0999">Mitochondrion inner membrane</keyword>
<feature type="compositionally biased region" description="Polar residues" evidence="11">
    <location>
        <begin position="18"/>
        <end position="36"/>
    </location>
</feature>
<keyword evidence="14" id="KW-1185">Reference proteome</keyword>
<keyword evidence="3 10" id="KW-0349">Heme</keyword>
<dbReference type="STRING" id="133412.A0A1R1WYB3"/>
<evidence type="ECO:0000256" key="3">
    <source>
        <dbReference type="ARBA" id="ARBA00022617"/>
    </source>
</evidence>
<accession>A0A1R1WYB3</accession>
<keyword evidence="4 10" id="KW-0479">Metal-binding</keyword>
<dbReference type="GO" id="GO:0004408">
    <property type="term" value="F:holocytochrome-c synthase activity"/>
    <property type="evidence" value="ECO:0007669"/>
    <property type="project" value="UniProtKB-EC"/>
</dbReference>
<comment type="similarity">
    <text evidence="2 10">Belongs to the cytochrome c-type heme lyase family.</text>
</comment>
<gene>
    <name evidence="12" type="ORF">AYI70_g12257</name>
    <name evidence="13" type="ORF">AYI70_g7545</name>
</gene>
<dbReference type="GO" id="GO:0046872">
    <property type="term" value="F:metal ion binding"/>
    <property type="evidence" value="ECO:0007669"/>
    <property type="project" value="UniProtKB-KW"/>
</dbReference>
<organism evidence="12 14">
    <name type="scientific">Smittium culicis</name>
    <dbReference type="NCBI Taxonomy" id="133412"/>
    <lineage>
        <taxon>Eukaryota</taxon>
        <taxon>Fungi</taxon>
        <taxon>Fungi incertae sedis</taxon>
        <taxon>Zoopagomycota</taxon>
        <taxon>Kickxellomycotina</taxon>
        <taxon>Harpellomycetes</taxon>
        <taxon>Harpellales</taxon>
        <taxon>Legeriomycetaceae</taxon>
        <taxon>Smittium</taxon>
    </lineage>
</organism>
<dbReference type="PROSITE" id="PS00822">
    <property type="entry name" value="CYTO_HEME_LYASE_2"/>
    <property type="match status" value="1"/>
</dbReference>
<evidence type="ECO:0000256" key="1">
    <source>
        <dbReference type="ARBA" id="ARBA00004273"/>
    </source>
</evidence>
<comment type="function">
    <text evidence="10">Lyase that catalyzes the covalent linking of the heme group to the cytochrome C apoprotein to produce the mature functional cytochrome.</text>
</comment>
<keyword evidence="9 10" id="KW-0456">Lyase</keyword>
<dbReference type="EMBL" id="LSSN01002819">
    <property type="protein sequence ID" value="OMJ15003.1"/>
    <property type="molecule type" value="Genomic_DNA"/>
</dbReference>
<dbReference type="Proteomes" id="UP000187283">
    <property type="component" value="Unassembled WGS sequence"/>
</dbReference>
<dbReference type="EC" id="4.4.1.17" evidence="10"/>
<dbReference type="EMBL" id="LSSN01006069">
    <property type="protein sequence ID" value="OMJ07337.1"/>
    <property type="molecule type" value="Genomic_DNA"/>
</dbReference>
<evidence type="ECO:0000256" key="4">
    <source>
        <dbReference type="ARBA" id="ARBA00022723"/>
    </source>
</evidence>
<dbReference type="PANTHER" id="PTHR12743:SF0">
    <property type="entry name" value="HOLOCYTOCHROME C-TYPE SYNTHASE"/>
    <property type="match status" value="1"/>
</dbReference>